<reference evidence="1 2" key="1">
    <citation type="submission" date="2017-11" db="EMBL/GenBank/DDBJ databases">
        <authorList>
            <person name="Kracher B."/>
        </authorList>
    </citation>
    <scope>NUCLEOTIDE SEQUENCE [LARGE SCALE GENOMIC DNA]</scope>
    <source>
        <strain evidence="1 2">RACE1</strain>
    </source>
</reference>
<protein>
    <recommendedName>
        <fullName evidence="3">Tc1-like transposase DDE domain-containing protein</fullName>
    </recommendedName>
</protein>
<accession>A0A383V0M8</accession>
<dbReference type="Gene3D" id="3.30.420.10">
    <property type="entry name" value="Ribonuclease H-like superfamily/Ribonuclease H"/>
    <property type="match status" value="1"/>
</dbReference>
<evidence type="ECO:0008006" key="3">
    <source>
        <dbReference type="Google" id="ProtNLM"/>
    </source>
</evidence>
<proteinExistence type="predicted"/>
<dbReference type="AlphaFoldDB" id="A0A383V0M8"/>
<name>A0A383V0M8_BLUHO</name>
<gene>
    <name evidence="1" type="ORF">BLGHR1_15892</name>
</gene>
<dbReference type="GO" id="GO:0003676">
    <property type="term" value="F:nucleic acid binding"/>
    <property type="evidence" value="ECO:0007669"/>
    <property type="project" value="InterPro"/>
</dbReference>
<organism evidence="1 2">
    <name type="scientific">Blumeria hordei</name>
    <name type="common">Barley powdery mildew</name>
    <name type="synonym">Blumeria graminis f. sp. hordei</name>
    <dbReference type="NCBI Taxonomy" id="2867405"/>
    <lineage>
        <taxon>Eukaryota</taxon>
        <taxon>Fungi</taxon>
        <taxon>Dikarya</taxon>
        <taxon>Ascomycota</taxon>
        <taxon>Pezizomycotina</taxon>
        <taxon>Leotiomycetes</taxon>
        <taxon>Erysiphales</taxon>
        <taxon>Erysiphaceae</taxon>
        <taxon>Blumeria</taxon>
    </lineage>
</organism>
<evidence type="ECO:0000313" key="1">
    <source>
        <dbReference type="EMBL" id="SZF05092.1"/>
    </source>
</evidence>
<dbReference type="Proteomes" id="UP000275772">
    <property type="component" value="Unassembled WGS sequence"/>
</dbReference>
<dbReference type="EMBL" id="UNSH01000072">
    <property type="protein sequence ID" value="SZF05092.1"/>
    <property type="molecule type" value="Genomic_DNA"/>
</dbReference>
<dbReference type="VEuPathDB" id="FungiDB:BLGHR1_15892"/>
<evidence type="ECO:0000313" key="2">
    <source>
        <dbReference type="Proteomes" id="UP000275772"/>
    </source>
</evidence>
<dbReference type="InterPro" id="IPR036397">
    <property type="entry name" value="RNaseH_sf"/>
</dbReference>
<sequence length="107" mass="12386">MEEMSQKLIQPIIWPANPPDLNPIEAVWDRMKNYIQLHHPNLGDGKQRTLDSLRKILKEAWNSLSPEDLVRLTESQPARFQAVTDADGRTTRYQGLKIFQPHDQIQG</sequence>